<dbReference type="Gene3D" id="2.120.10.80">
    <property type="entry name" value="Kelch-type beta propeller"/>
    <property type="match status" value="1"/>
</dbReference>
<dbReference type="CDD" id="cd22152">
    <property type="entry name" value="F-box_AtAFR-like"/>
    <property type="match status" value="1"/>
</dbReference>
<gene>
    <name evidence="3" type="ORF">ANE_LOCUS20525</name>
</gene>
<reference evidence="3" key="1">
    <citation type="submission" date="2019-07" db="EMBL/GenBank/DDBJ databases">
        <authorList>
            <person name="Dittberner H."/>
        </authorList>
    </citation>
    <scope>NUCLEOTIDE SEQUENCE [LARGE SCALE GENOMIC DNA]</scope>
</reference>
<evidence type="ECO:0000259" key="2">
    <source>
        <dbReference type="Pfam" id="PF25210"/>
    </source>
</evidence>
<organism evidence="3 4">
    <name type="scientific">Arabis nemorensis</name>
    <dbReference type="NCBI Taxonomy" id="586526"/>
    <lineage>
        <taxon>Eukaryota</taxon>
        <taxon>Viridiplantae</taxon>
        <taxon>Streptophyta</taxon>
        <taxon>Embryophyta</taxon>
        <taxon>Tracheophyta</taxon>
        <taxon>Spermatophyta</taxon>
        <taxon>Magnoliopsida</taxon>
        <taxon>eudicotyledons</taxon>
        <taxon>Gunneridae</taxon>
        <taxon>Pentapetalae</taxon>
        <taxon>rosids</taxon>
        <taxon>malvids</taxon>
        <taxon>Brassicales</taxon>
        <taxon>Brassicaceae</taxon>
        <taxon>Arabideae</taxon>
        <taxon>Arabis</taxon>
    </lineage>
</organism>
<sequence>MKLDTSPSSSPLLSLPDDVALNCLARVSRSDHGALSLATKSYGSLVASPDLYTTRSLMGLTETSVYVCMRAPPPGPNPRWYILCRRKTSSDLIPIPSLPSQAQEASSVVVVDWGIYVIGGLIKGKPTSDVYLLDCRTHKWRQVTSMRLPRANAAAGVVDGKIYVLGGLGLGLELDGYTSYGEVFDPKTETWDCLKPFPEELELHGGYIHDCFVRDQKVYAVCGKIDGTDTTFYYSPREGNWGSGNSRSSLGNARDWCMVGDLLYSISRDGTIYWCEPEELDWREPEGMVTKEVKGLDSLKKSLSCSRLIFFDHQNVHLWEQFRKVYNGTFRIPEVMDLLPGARLTNFGPNMLLFWSVLVGDRLQISCAEISLERQGQGDEVRGNIESTSVVLTVDPFDYGYKVLYSASVLV</sequence>
<dbReference type="SMART" id="SM00612">
    <property type="entry name" value="Kelch"/>
    <property type="match status" value="1"/>
</dbReference>
<dbReference type="PANTHER" id="PTHR24414">
    <property type="entry name" value="F-BOX/KELCH-REPEAT PROTEIN SKIP4"/>
    <property type="match status" value="1"/>
</dbReference>
<keyword evidence="4" id="KW-1185">Reference proteome</keyword>
<dbReference type="Pfam" id="PF25210">
    <property type="entry name" value="Kelch_FKB95"/>
    <property type="match status" value="1"/>
</dbReference>
<protein>
    <submittedName>
        <fullName evidence="3">Uncharacterized protein</fullName>
    </submittedName>
</protein>
<dbReference type="OrthoDB" id="1102910at2759"/>
<dbReference type="Pfam" id="PF00646">
    <property type="entry name" value="F-box"/>
    <property type="match status" value="1"/>
</dbReference>
<evidence type="ECO:0000313" key="3">
    <source>
        <dbReference type="EMBL" id="VVB10081.1"/>
    </source>
</evidence>
<comment type="caution">
    <text evidence="3">The sequence shown here is derived from an EMBL/GenBank/DDBJ whole genome shotgun (WGS) entry which is preliminary data.</text>
</comment>
<feature type="domain" description="FKB95-like N-terminal Kelch" evidence="2">
    <location>
        <begin position="80"/>
        <end position="293"/>
    </location>
</feature>
<dbReference type="SUPFAM" id="SSF117281">
    <property type="entry name" value="Kelch motif"/>
    <property type="match status" value="1"/>
</dbReference>
<dbReference type="PANTHER" id="PTHR24414:SF178">
    <property type="entry name" value="F-BOX DOMAIN-CONTAINING PROTEIN"/>
    <property type="match status" value="1"/>
</dbReference>
<name>A0A565C8W9_9BRAS</name>
<feature type="domain" description="F-box" evidence="1">
    <location>
        <begin position="12"/>
        <end position="53"/>
    </location>
</feature>
<accession>A0A565C8W9</accession>
<dbReference type="Proteomes" id="UP000489600">
    <property type="component" value="Unassembled WGS sequence"/>
</dbReference>
<dbReference type="InterPro" id="IPR006652">
    <property type="entry name" value="Kelch_1"/>
</dbReference>
<dbReference type="InterPro" id="IPR057499">
    <property type="entry name" value="Kelch_FKB95"/>
</dbReference>
<dbReference type="EMBL" id="CABITT030000007">
    <property type="protein sequence ID" value="VVB10081.1"/>
    <property type="molecule type" value="Genomic_DNA"/>
</dbReference>
<evidence type="ECO:0000313" key="4">
    <source>
        <dbReference type="Proteomes" id="UP000489600"/>
    </source>
</evidence>
<dbReference type="InterPro" id="IPR015915">
    <property type="entry name" value="Kelch-typ_b-propeller"/>
</dbReference>
<dbReference type="AlphaFoldDB" id="A0A565C8W9"/>
<dbReference type="InterPro" id="IPR001810">
    <property type="entry name" value="F-box_dom"/>
</dbReference>
<evidence type="ECO:0000259" key="1">
    <source>
        <dbReference type="Pfam" id="PF00646"/>
    </source>
</evidence>
<dbReference type="InterPro" id="IPR050354">
    <property type="entry name" value="F-box/kelch-repeat_ARATH"/>
</dbReference>
<proteinExistence type="predicted"/>